<keyword evidence="2" id="KW-1185">Reference proteome</keyword>
<reference evidence="1 2" key="1">
    <citation type="journal article" date="2018" name="Gigascience">
        <title>Genomes of trombidid mites reveal novel predicted allergens and laterally-transferred genes associated with secondary metabolism.</title>
        <authorList>
            <person name="Dong X."/>
            <person name="Chaisiri K."/>
            <person name="Xia D."/>
            <person name="Armstrong S.D."/>
            <person name="Fang Y."/>
            <person name="Donnelly M.J."/>
            <person name="Kadowaki T."/>
            <person name="McGarry J.W."/>
            <person name="Darby A.C."/>
            <person name="Makepeace B.L."/>
        </authorList>
    </citation>
    <scope>NUCLEOTIDE SEQUENCE [LARGE SCALE GENOMIC DNA]</scope>
    <source>
        <strain evidence="1">UoL-WK</strain>
    </source>
</reference>
<name>A0A443RFS3_9ACAR</name>
<protein>
    <submittedName>
        <fullName evidence="1">Uncharacterized protein</fullName>
    </submittedName>
</protein>
<dbReference type="AlphaFoldDB" id="A0A443RFS3"/>
<proteinExistence type="predicted"/>
<evidence type="ECO:0000313" key="1">
    <source>
        <dbReference type="EMBL" id="RWS14139.1"/>
    </source>
</evidence>
<dbReference type="Proteomes" id="UP000285301">
    <property type="component" value="Unassembled WGS sequence"/>
</dbReference>
<sequence length="41" mass="4813">MRSVCTMSHCRYISRSLRSLSNNSKLLVSCGLTRQRFFEPF</sequence>
<evidence type="ECO:0000313" key="2">
    <source>
        <dbReference type="Proteomes" id="UP000285301"/>
    </source>
</evidence>
<dbReference type="EMBL" id="NCKU01000793">
    <property type="protein sequence ID" value="RWS14139.1"/>
    <property type="molecule type" value="Genomic_DNA"/>
</dbReference>
<accession>A0A443RFS3</accession>
<gene>
    <name evidence="1" type="ORF">B4U79_02928</name>
</gene>
<comment type="caution">
    <text evidence="1">The sequence shown here is derived from an EMBL/GenBank/DDBJ whole genome shotgun (WGS) entry which is preliminary data.</text>
</comment>
<organism evidence="1 2">
    <name type="scientific">Dinothrombium tinctorium</name>
    <dbReference type="NCBI Taxonomy" id="1965070"/>
    <lineage>
        <taxon>Eukaryota</taxon>
        <taxon>Metazoa</taxon>
        <taxon>Ecdysozoa</taxon>
        <taxon>Arthropoda</taxon>
        <taxon>Chelicerata</taxon>
        <taxon>Arachnida</taxon>
        <taxon>Acari</taxon>
        <taxon>Acariformes</taxon>
        <taxon>Trombidiformes</taxon>
        <taxon>Prostigmata</taxon>
        <taxon>Anystina</taxon>
        <taxon>Parasitengona</taxon>
        <taxon>Trombidioidea</taxon>
        <taxon>Trombidiidae</taxon>
        <taxon>Dinothrombium</taxon>
    </lineage>
</organism>